<name>D0NYI3_PHYIT</name>
<dbReference type="GeneID" id="9466378"/>
<dbReference type="PANTHER" id="PTHR45023">
    <property type="match status" value="1"/>
</dbReference>
<dbReference type="InParanoid" id="D0NYI3"/>
<evidence type="ECO:0000313" key="2">
    <source>
        <dbReference type="EMBL" id="EEY68600.1"/>
    </source>
</evidence>
<dbReference type="HOGENOM" id="CLU_079265_0_0_1"/>
<proteinExistence type="predicted"/>
<feature type="compositionally biased region" description="Basic and acidic residues" evidence="1">
    <location>
        <begin position="143"/>
        <end position="174"/>
    </location>
</feature>
<evidence type="ECO:0008006" key="4">
    <source>
        <dbReference type="Google" id="ProtNLM"/>
    </source>
</evidence>
<evidence type="ECO:0000313" key="3">
    <source>
        <dbReference type="Proteomes" id="UP000006643"/>
    </source>
</evidence>
<reference evidence="3" key="1">
    <citation type="journal article" date="2009" name="Nature">
        <title>Genome sequence and analysis of the Irish potato famine pathogen Phytophthora infestans.</title>
        <authorList>
            <consortium name="The Broad Institute Genome Sequencing Platform"/>
            <person name="Haas B.J."/>
            <person name="Kamoun S."/>
            <person name="Zody M.C."/>
            <person name="Jiang R.H."/>
            <person name="Handsaker R.E."/>
            <person name="Cano L.M."/>
            <person name="Grabherr M."/>
            <person name="Kodira C.D."/>
            <person name="Raffaele S."/>
            <person name="Torto-Alalibo T."/>
            <person name="Bozkurt T.O."/>
            <person name="Ah-Fong A.M."/>
            <person name="Alvarado L."/>
            <person name="Anderson V.L."/>
            <person name="Armstrong M.R."/>
            <person name="Avrova A."/>
            <person name="Baxter L."/>
            <person name="Beynon J."/>
            <person name="Boevink P.C."/>
            <person name="Bollmann S.R."/>
            <person name="Bos J.I."/>
            <person name="Bulone V."/>
            <person name="Cai G."/>
            <person name="Cakir C."/>
            <person name="Carrington J.C."/>
            <person name="Chawner M."/>
            <person name="Conti L."/>
            <person name="Costanzo S."/>
            <person name="Ewan R."/>
            <person name="Fahlgren N."/>
            <person name="Fischbach M.A."/>
            <person name="Fugelstad J."/>
            <person name="Gilroy E.M."/>
            <person name="Gnerre S."/>
            <person name="Green P.J."/>
            <person name="Grenville-Briggs L.J."/>
            <person name="Griffith J."/>
            <person name="Grunwald N.J."/>
            <person name="Horn K."/>
            <person name="Horner N.R."/>
            <person name="Hu C.H."/>
            <person name="Huitema E."/>
            <person name="Jeong D.H."/>
            <person name="Jones A.M."/>
            <person name="Jones J.D."/>
            <person name="Jones R.W."/>
            <person name="Karlsson E.K."/>
            <person name="Kunjeti S.G."/>
            <person name="Lamour K."/>
            <person name="Liu Z."/>
            <person name="Ma L."/>
            <person name="Maclean D."/>
            <person name="Chibucos M.C."/>
            <person name="McDonald H."/>
            <person name="McWalters J."/>
            <person name="Meijer H.J."/>
            <person name="Morgan W."/>
            <person name="Morris P.F."/>
            <person name="Munro C.A."/>
            <person name="O'Neill K."/>
            <person name="Ospina-Giraldo M."/>
            <person name="Pinzon A."/>
            <person name="Pritchard L."/>
            <person name="Ramsahoye B."/>
            <person name="Ren Q."/>
            <person name="Restrepo S."/>
            <person name="Roy S."/>
            <person name="Sadanandom A."/>
            <person name="Savidor A."/>
            <person name="Schornack S."/>
            <person name="Schwartz D.C."/>
            <person name="Schumann U.D."/>
            <person name="Schwessinger B."/>
            <person name="Seyer L."/>
            <person name="Sharpe T."/>
            <person name="Silvar C."/>
            <person name="Song J."/>
            <person name="Studholme D.J."/>
            <person name="Sykes S."/>
            <person name="Thines M."/>
            <person name="van de Vondervoort P.J."/>
            <person name="Phuntumart V."/>
            <person name="Wawra S."/>
            <person name="Weide R."/>
            <person name="Win J."/>
            <person name="Young C."/>
            <person name="Zhou S."/>
            <person name="Fry W."/>
            <person name="Meyers B.C."/>
            <person name="van West P."/>
            <person name="Ristaino J."/>
            <person name="Govers F."/>
            <person name="Birch P.R."/>
            <person name="Whisson S.C."/>
            <person name="Judelson H.S."/>
            <person name="Nusbaum C."/>
        </authorList>
    </citation>
    <scope>NUCLEOTIDE SEQUENCE [LARGE SCALE GENOMIC DNA]</scope>
    <source>
        <strain evidence="3">T30-4</strain>
    </source>
</reference>
<dbReference type="VEuPathDB" id="FungiDB:PITG_17720"/>
<evidence type="ECO:0000256" key="1">
    <source>
        <dbReference type="SAM" id="MobiDB-lite"/>
    </source>
</evidence>
<protein>
    <recommendedName>
        <fullName evidence="4">No apical meristem-associated C-terminal domain-containing protein</fullName>
    </recommendedName>
</protein>
<dbReference type="eggNOG" id="ENOG502RRY8">
    <property type="taxonomic scope" value="Eukaryota"/>
</dbReference>
<gene>
    <name evidence="2" type="ORF">PITG_17720</name>
</gene>
<dbReference type="AlphaFoldDB" id="D0NYI3"/>
<dbReference type="PANTHER" id="PTHR45023:SF4">
    <property type="entry name" value="GLYCINE-RICH PROTEIN-RELATED"/>
    <property type="match status" value="1"/>
</dbReference>
<dbReference type="Proteomes" id="UP000006643">
    <property type="component" value="Unassembled WGS sequence"/>
</dbReference>
<dbReference type="RefSeq" id="XP_002997585.1">
    <property type="nucleotide sequence ID" value="XM_002997539.1"/>
</dbReference>
<feature type="region of interest" description="Disordered" evidence="1">
    <location>
        <begin position="254"/>
        <end position="282"/>
    </location>
</feature>
<dbReference type="OrthoDB" id="124276at2759"/>
<dbReference type="EMBL" id="DS028187">
    <property type="protein sequence ID" value="EEY68600.1"/>
    <property type="molecule type" value="Genomic_DNA"/>
</dbReference>
<dbReference type="STRING" id="403677.D0NYI3"/>
<accession>D0NYI3</accession>
<organism evidence="2 3">
    <name type="scientific">Phytophthora infestans (strain T30-4)</name>
    <name type="common">Potato late blight agent</name>
    <dbReference type="NCBI Taxonomy" id="403677"/>
    <lineage>
        <taxon>Eukaryota</taxon>
        <taxon>Sar</taxon>
        <taxon>Stramenopiles</taxon>
        <taxon>Oomycota</taxon>
        <taxon>Peronosporomycetes</taxon>
        <taxon>Peronosporales</taxon>
        <taxon>Peronosporaceae</taxon>
        <taxon>Phytophthora</taxon>
    </lineage>
</organism>
<sequence length="282" mass="31552">MGKGPEWSEADTVQLCKSWLETSEDPVVGTGQKKTSFLSRLYEHWLENKSDESSEDRSATAVGGRWKKMQPKVTKFCGVYARVKSRERSGWNDEMYLDAALEIYAERYKQPFEFLAAWNELKDKPKWTSKITSDSSARAKRKAGSDGDVARPEGRKAAKAAHQENRSSKGAGDEAHLRFAAATERKVVVMEQQLYLEIFMQNPESDESKAFFSMQRKSILDKITKTNVAATQQHPHLDHGQLVSVEATATLGTVATNANKENDSTTRNSSNSDIHNVTSAEL</sequence>
<feature type="region of interest" description="Disordered" evidence="1">
    <location>
        <begin position="129"/>
        <end position="174"/>
    </location>
</feature>
<keyword evidence="3" id="KW-1185">Reference proteome</keyword>
<dbReference type="KEGG" id="pif:PITG_17720"/>